<proteinExistence type="predicted"/>
<reference evidence="2" key="1">
    <citation type="journal article" date="2022" name="Mol. Ecol. Resour.">
        <title>The genomes of chicory, endive, great burdock and yacon provide insights into Asteraceae palaeo-polyploidization history and plant inulin production.</title>
        <authorList>
            <person name="Fan W."/>
            <person name="Wang S."/>
            <person name="Wang H."/>
            <person name="Wang A."/>
            <person name="Jiang F."/>
            <person name="Liu H."/>
            <person name="Zhao H."/>
            <person name="Xu D."/>
            <person name="Zhang Y."/>
        </authorList>
    </citation>
    <scope>NUCLEOTIDE SEQUENCE [LARGE SCALE GENOMIC DNA]</scope>
    <source>
        <strain evidence="2">cv. Yunnan</strain>
    </source>
</reference>
<dbReference type="Proteomes" id="UP001056120">
    <property type="component" value="Linkage Group LG26"/>
</dbReference>
<sequence length="72" mass="8586">MGLAFCSIKIIFNVWIMELLIVYHWYGSICMCHLSLTRIISSIIIAIDFIRFKLNRIHFFGPNRIEFHLIRS</sequence>
<comment type="caution">
    <text evidence="1">The sequence shown here is derived from an EMBL/GenBank/DDBJ whole genome shotgun (WGS) entry which is preliminary data.</text>
</comment>
<keyword evidence="2" id="KW-1185">Reference proteome</keyword>
<organism evidence="1 2">
    <name type="scientific">Smallanthus sonchifolius</name>
    <dbReference type="NCBI Taxonomy" id="185202"/>
    <lineage>
        <taxon>Eukaryota</taxon>
        <taxon>Viridiplantae</taxon>
        <taxon>Streptophyta</taxon>
        <taxon>Embryophyta</taxon>
        <taxon>Tracheophyta</taxon>
        <taxon>Spermatophyta</taxon>
        <taxon>Magnoliopsida</taxon>
        <taxon>eudicotyledons</taxon>
        <taxon>Gunneridae</taxon>
        <taxon>Pentapetalae</taxon>
        <taxon>asterids</taxon>
        <taxon>campanulids</taxon>
        <taxon>Asterales</taxon>
        <taxon>Asteraceae</taxon>
        <taxon>Asteroideae</taxon>
        <taxon>Heliantheae alliance</taxon>
        <taxon>Millerieae</taxon>
        <taxon>Smallanthus</taxon>
    </lineage>
</organism>
<gene>
    <name evidence="1" type="ORF">L1987_78735</name>
</gene>
<name>A0ACB8ZDH4_9ASTR</name>
<evidence type="ECO:0000313" key="2">
    <source>
        <dbReference type="Proteomes" id="UP001056120"/>
    </source>
</evidence>
<dbReference type="EMBL" id="CM042043">
    <property type="protein sequence ID" value="KAI3695735.1"/>
    <property type="molecule type" value="Genomic_DNA"/>
</dbReference>
<reference evidence="1 2" key="2">
    <citation type="journal article" date="2022" name="Mol. Ecol. Resour.">
        <title>The genomes of chicory, endive, great burdock and yacon provide insights into Asteraceae paleo-polyploidization history and plant inulin production.</title>
        <authorList>
            <person name="Fan W."/>
            <person name="Wang S."/>
            <person name="Wang H."/>
            <person name="Wang A."/>
            <person name="Jiang F."/>
            <person name="Liu H."/>
            <person name="Zhao H."/>
            <person name="Xu D."/>
            <person name="Zhang Y."/>
        </authorList>
    </citation>
    <scope>NUCLEOTIDE SEQUENCE [LARGE SCALE GENOMIC DNA]</scope>
    <source>
        <strain evidence="2">cv. Yunnan</strain>
        <tissue evidence="1">Leaves</tissue>
    </source>
</reference>
<protein>
    <submittedName>
        <fullName evidence="1">Uncharacterized protein</fullName>
    </submittedName>
</protein>
<accession>A0ACB8ZDH4</accession>
<evidence type="ECO:0000313" key="1">
    <source>
        <dbReference type="EMBL" id="KAI3695735.1"/>
    </source>
</evidence>